<dbReference type="PROSITE" id="PS00957">
    <property type="entry name" value="NAD_G3PDH"/>
    <property type="match status" value="1"/>
</dbReference>
<reference evidence="13" key="1">
    <citation type="submission" date="2016-11" db="UniProtKB">
        <authorList>
            <consortium name="WormBaseParasite"/>
        </authorList>
    </citation>
    <scope>IDENTIFICATION</scope>
</reference>
<feature type="binding site" evidence="6">
    <location>
        <position position="157"/>
    </location>
    <ligand>
        <name>substrate</name>
    </ligand>
</feature>
<dbReference type="Pfam" id="PF07479">
    <property type="entry name" value="NAD_Gly3P_dh_C"/>
    <property type="match status" value="1"/>
</dbReference>
<evidence type="ECO:0000256" key="7">
    <source>
        <dbReference type="PIRSR" id="PIRSR000114-3"/>
    </source>
</evidence>
<dbReference type="InterPro" id="IPR008927">
    <property type="entry name" value="6-PGluconate_DH-like_C_sf"/>
</dbReference>
<evidence type="ECO:0000256" key="1">
    <source>
        <dbReference type="ARBA" id="ARBA00011009"/>
    </source>
</evidence>
<keyword evidence="2 8" id="KW-0560">Oxidoreductase</keyword>
<dbReference type="Gene3D" id="3.40.50.720">
    <property type="entry name" value="NAD(P)-binding Rossmann-like Domain"/>
    <property type="match status" value="1"/>
</dbReference>
<keyword evidence="12" id="KW-1185">Reference proteome</keyword>
<accession>A0A1I7T6W2</accession>
<dbReference type="GO" id="GO:0042803">
    <property type="term" value="F:protein homodimerization activity"/>
    <property type="evidence" value="ECO:0007669"/>
    <property type="project" value="InterPro"/>
</dbReference>
<dbReference type="PRINTS" id="PR00077">
    <property type="entry name" value="GPDHDRGNASE"/>
</dbReference>
<evidence type="ECO:0000259" key="10">
    <source>
        <dbReference type="Pfam" id="PF01210"/>
    </source>
</evidence>
<dbReference type="EC" id="1.1.1.8" evidence="9"/>
<comment type="similarity">
    <text evidence="1 8">Belongs to the NAD-dependent glycerol-3-phosphate dehydrogenase family.</text>
</comment>
<dbReference type="SUPFAM" id="SSF48179">
    <property type="entry name" value="6-phosphogluconate dehydrogenase C-terminal domain-like"/>
    <property type="match status" value="1"/>
</dbReference>
<name>A0A1I7T6W2_9PELO</name>
<evidence type="ECO:0000256" key="5">
    <source>
        <dbReference type="PIRSR" id="PIRSR000114-1"/>
    </source>
</evidence>
<organism evidence="12 13">
    <name type="scientific">Caenorhabditis tropicalis</name>
    <dbReference type="NCBI Taxonomy" id="1561998"/>
    <lineage>
        <taxon>Eukaryota</taxon>
        <taxon>Metazoa</taxon>
        <taxon>Ecdysozoa</taxon>
        <taxon>Nematoda</taxon>
        <taxon>Chromadorea</taxon>
        <taxon>Rhabditida</taxon>
        <taxon>Rhabditina</taxon>
        <taxon>Rhabditomorpha</taxon>
        <taxon>Rhabditoidea</taxon>
        <taxon>Rhabditidae</taxon>
        <taxon>Peloderinae</taxon>
        <taxon>Caenorhabditis</taxon>
    </lineage>
</organism>
<feature type="domain" description="Glycerol-3-phosphate dehydrogenase NAD-dependent N-terminal" evidence="10">
    <location>
        <begin position="38"/>
        <end position="211"/>
    </location>
</feature>
<dbReference type="Proteomes" id="UP000095282">
    <property type="component" value="Unplaced"/>
</dbReference>
<feature type="binding site" evidence="7">
    <location>
        <position position="338"/>
    </location>
    <ligand>
        <name>NAD(+)</name>
        <dbReference type="ChEBI" id="CHEBI:57540"/>
    </ligand>
</feature>
<evidence type="ECO:0000256" key="8">
    <source>
        <dbReference type="RuleBase" id="RU000437"/>
    </source>
</evidence>
<feature type="binding site" evidence="6">
    <location>
        <begin position="309"/>
        <end position="310"/>
    </location>
    <ligand>
        <name>substrate</name>
    </ligand>
</feature>
<dbReference type="WBParaSite" id="Csp11.Scaffold525.g2990.t1">
    <property type="protein sequence ID" value="Csp11.Scaffold525.g2990.t1"/>
    <property type="gene ID" value="Csp11.Scaffold525.g2990"/>
</dbReference>
<keyword evidence="3 7" id="KW-0520">NAD</keyword>
<dbReference type="InterPro" id="IPR013328">
    <property type="entry name" value="6PGD_dom2"/>
</dbReference>
<sequence>MMDRLLVIHFDPEMPCQSCDYSYFNNNSGEIHEDRRKKIAIVGGGNWGCAIACIVGRTVKAQDHMFQPIVSMWCRDSRKSGDTSPSIADVINCTHENPKYLPGRRIPDNVIATSSLLNACESADILILVVPHQGISKICSELKGKLRKDAYAVSLTKGISSIFENNVIKMQLISDGIEESLGIECSVLMGANLAGEVADGKFCEATIGCKSLVNGEELKNLFATPNFRIRVTADFEAVELCGALKNIVACAAGFADGLGWAYNVKSAIIRLGLLETKKFVEYFYPSSIGHTYFESCGVADLITTCYGGRNRRVAEAFIKSDKQLHEVEHALLKGQSAQGPPTARDVFEMLKNHKLAENFPIFTSVHKVFSGEHGAKELYDSLRNHPEYE</sequence>
<dbReference type="FunFam" id="3.40.50.720:FF:000365">
    <property type="entry name" value="Glycerol-3-phosphate dehydrogenase [NAD(+)]"/>
    <property type="match status" value="1"/>
</dbReference>
<feature type="binding site" evidence="7">
    <location>
        <position position="194"/>
    </location>
    <ligand>
        <name>NAD(+)</name>
        <dbReference type="ChEBI" id="CHEBI:57540"/>
    </ligand>
</feature>
<dbReference type="eggNOG" id="KOG2711">
    <property type="taxonomic scope" value="Eukaryota"/>
</dbReference>
<evidence type="ECO:0000256" key="9">
    <source>
        <dbReference type="RuleBase" id="RU361243"/>
    </source>
</evidence>
<evidence type="ECO:0000256" key="6">
    <source>
        <dbReference type="PIRSR" id="PIRSR000114-2"/>
    </source>
</evidence>
<feature type="domain" description="Glycerol-3-phosphate dehydrogenase NAD-dependent C-terminal" evidence="11">
    <location>
        <begin position="234"/>
        <end position="378"/>
    </location>
</feature>
<proteinExistence type="inferred from homology"/>
<dbReference type="PANTHER" id="PTHR11728">
    <property type="entry name" value="GLYCEROL-3-PHOSPHATE DEHYDROGENASE"/>
    <property type="match status" value="1"/>
</dbReference>
<dbReference type="NCBIfam" id="TIGR03376">
    <property type="entry name" value="glycerol3P_DH"/>
    <property type="match status" value="1"/>
</dbReference>
<evidence type="ECO:0000313" key="13">
    <source>
        <dbReference type="WBParaSite" id="Csp11.Scaffold525.g2990.t1"/>
    </source>
</evidence>
<comment type="catalytic activity">
    <reaction evidence="4 9">
        <text>sn-glycerol 3-phosphate + NAD(+) = dihydroxyacetone phosphate + NADH + H(+)</text>
        <dbReference type="Rhea" id="RHEA:11092"/>
        <dbReference type="ChEBI" id="CHEBI:15378"/>
        <dbReference type="ChEBI" id="CHEBI:57540"/>
        <dbReference type="ChEBI" id="CHEBI:57597"/>
        <dbReference type="ChEBI" id="CHEBI:57642"/>
        <dbReference type="ChEBI" id="CHEBI:57945"/>
        <dbReference type="EC" id="1.1.1.8"/>
    </reaction>
</comment>
<feature type="active site" description="Proton acceptor" evidence="5">
    <location>
        <position position="245"/>
    </location>
</feature>
<dbReference type="PIRSF" id="PIRSF000114">
    <property type="entry name" value="Glycerol-3-P_dh"/>
    <property type="match status" value="1"/>
</dbReference>
<dbReference type="FunFam" id="1.10.1040.10:FF:000004">
    <property type="entry name" value="Glycerol-3-phosphate dehydrogenase [NAD(+)]"/>
    <property type="match status" value="1"/>
</dbReference>
<evidence type="ECO:0000259" key="11">
    <source>
        <dbReference type="Pfam" id="PF07479"/>
    </source>
</evidence>
<evidence type="ECO:0000256" key="3">
    <source>
        <dbReference type="ARBA" id="ARBA00023027"/>
    </source>
</evidence>
<dbReference type="InterPro" id="IPR011128">
    <property type="entry name" value="G3P_DH_NAD-dep_N"/>
</dbReference>
<evidence type="ECO:0000256" key="2">
    <source>
        <dbReference type="ARBA" id="ARBA00023002"/>
    </source>
</evidence>
<dbReference type="AlphaFoldDB" id="A0A1I7T6W2"/>
<feature type="binding site" evidence="7">
    <location>
        <position position="309"/>
    </location>
    <ligand>
        <name>NAD(+)</name>
        <dbReference type="ChEBI" id="CHEBI:57540"/>
    </ligand>
</feature>
<dbReference type="InterPro" id="IPR006109">
    <property type="entry name" value="G3P_DH_NAD-dep_C"/>
</dbReference>
<dbReference type="SUPFAM" id="SSF51735">
    <property type="entry name" value="NAD(P)-binding Rossmann-fold domains"/>
    <property type="match status" value="1"/>
</dbReference>
<dbReference type="GO" id="GO:0005975">
    <property type="term" value="P:carbohydrate metabolic process"/>
    <property type="evidence" value="ECO:0007669"/>
    <property type="project" value="InterPro"/>
</dbReference>
<dbReference type="InterPro" id="IPR017751">
    <property type="entry name" value="G3P_DH_NAD-dep_euk"/>
</dbReference>
<evidence type="ECO:0000313" key="12">
    <source>
        <dbReference type="Proteomes" id="UP000095282"/>
    </source>
</evidence>
<dbReference type="GO" id="GO:0005829">
    <property type="term" value="C:cytosol"/>
    <property type="evidence" value="ECO:0007669"/>
    <property type="project" value="TreeGrafter"/>
</dbReference>
<dbReference type="STRING" id="1561998.A0A1I7T6W2"/>
<dbReference type="Pfam" id="PF01210">
    <property type="entry name" value="NAD_Gly3P_dh_N"/>
    <property type="match status" value="1"/>
</dbReference>
<dbReference type="Gene3D" id="1.10.1040.10">
    <property type="entry name" value="N-(1-d-carboxylethyl)-l-norvaline Dehydrogenase, domain 2"/>
    <property type="match status" value="1"/>
</dbReference>
<protein>
    <recommendedName>
        <fullName evidence="9">Glycerol-3-phosphate dehydrogenase [NAD(+)]</fullName>
        <ecNumber evidence="9">1.1.1.8</ecNumber>
    </recommendedName>
</protein>
<dbReference type="GO" id="GO:0051287">
    <property type="term" value="F:NAD binding"/>
    <property type="evidence" value="ECO:0007669"/>
    <property type="project" value="UniProtKB-UniRule"/>
</dbReference>
<dbReference type="InterPro" id="IPR036291">
    <property type="entry name" value="NAD(P)-bd_dom_sf"/>
</dbReference>
<dbReference type="GO" id="GO:0141152">
    <property type="term" value="F:glycerol-3-phosphate dehydrogenase (NAD+) activity"/>
    <property type="evidence" value="ECO:0007669"/>
    <property type="project" value="UniProtKB-UniRule"/>
</dbReference>
<dbReference type="PANTHER" id="PTHR11728:SF9">
    <property type="entry name" value="GLYCEROL-3-PHOSPHATE DEHYDROGENASE [NAD(+)]"/>
    <property type="match status" value="1"/>
</dbReference>
<feature type="binding site" evidence="7">
    <location>
        <begin position="43"/>
        <end position="48"/>
    </location>
    <ligand>
        <name>NAD(+)</name>
        <dbReference type="ChEBI" id="CHEBI:57540"/>
    </ligand>
</feature>
<dbReference type="GO" id="GO:0046168">
    <property type="term" value="P:glycerol-3-phosphate catabolic process"/>
    <property type="evidence" value="ECO:0007669"/>
    <property type="project" value="UniProtKB-UniRule"/>
</dbReference>
<evidence type="ECO:0000256" key="4">
    <source>
        <dbReference type="ARBA" id="ARBA00048683"/>
    </source>
</evidence>
<dbReference type="InterPro" id="IPR006168">
    <property type="entry name" value="G3P_DH_NAD-dep"/>
</dbReference>